<gene>
    <name evidence="4" type="ORF">PSYJA_39300</name>
</gene>
<dbReference type="InterPro" id="IPR000873">
    <property type="entry name" value="AMP-dep_synth/lig_dom"/>
</dbReference>
<dbReference type="PANTHER" id="PTHR45527">
    <property type="entry name" value="NONRIBOSOMAL PEPTIDE SYNTHETASE"/>
    <property type="match status" value="1"/>
</dbReference>
<dbReference type="GO" id="GO:0043041">
    <property type="term" value="P:amino acid activation for nonribosomal peptide biosynthetic process"/>
    <property type="evidence" value="ECO:0007669"/>
    <property type="project" value="TreeGrafter"/>
</dbReference>
<dbReference type="GO" id="GO:0031177">
    <property type="term" value="F:phosphopantetheine binding"/>
    <property type="evidence" value="ECO:0007669"/>
    <property type="project" value="TreeGrafter"/>
</dbReference>
<keyword evidence="2" id="KW-0597">Phosphoprotein</keyword>
<evidence type="ECO:0000259" key="3">
    <source>
        <dbReference type="Pfam" id="PF00501"/>
    </source>
</evidence>
<feature type="domain" description="AMP-dependent synthetase/ligase" evidence="3">
    <location>
        <begin position="8"/>
        <end position="47"/>
    </location>
</feature>
<name>F3FWU6_PSESX</name>
<organism evidence="4 5">
    <name type="scientific">Pseudomonas syringae pv. japonica str. M301072</name>
    <dbReference type="NCBI Taxonomy" id="629262"/>
    <lineage>
        <taxon>Bacteria</taxon>
        <taxon>Pseudomonadati</taxon>
        <taxon>Pseudomonadota</taxon>
        <taxon>Gammaproteobacteria</taxon>
        <taxon>Pseudomonadales</taxon>
        <taxon>Pseudomonadaceae</taxon>
        <taxon>Pseudomonas</taxon>
        <taxon>Pseudomonas syringae</taxon>
    </lineage>
</organism>
<dbReference type="PANTHER" id="PTHR45527:SF1">
    <property type="entry name" value="FATTY ACID SYNTHASE"/>
    <property type="match status" value="1"/>
</dbReference>
<sequence length="81" mass="8838">LPDGSLDIGKPVANTSIYLLDERQQLVPLGVPGELYIGGDGVARGYLNQPQLTAERFAHDPFAGQPQARMYRTGDLARWNA</sequence>
<proteinExistence type="predicted"/>
<keyword evidence="1" id="KW-0596">Phosphopantetheine</keyword>
<evidence type="ECO:0000313" key="5">
    <source>
        <dbReference type="Proteomes" id="UP000004471"/>
    </source>
</evidence>
<evidence type="ECO:0000313" key="4">
    <source>
        <dbReference type="EMBL" id="EGH34688.1"/>
    </source>
</evidence>
<accession>F3FWU6</accession>
<dbReference type="GO" id="GO:0044550">
    <property type="term" value="P:secondary metabolite biosynthetic process"/>
    <property type="evidence" value="ECO:0007669"/>
    <property type="project" value="TreeGrafter"/>
</dbReference>
<protein>
    <submittedName>
        <fullName evidence="4">Amino acid adenylation</fullName>
    </submittedName>
</protein>
<dbReference type="SUPFAM" id="SSF56801">
    <property type="entry name" value="Acetyl-CoA synthetase-like"/>
    <property type="match status" value="1"/>
</dbReference>
<comment type="caution">
    <text evidence="4">The sequence shown here is derived from an EMBL/GenBank/DDBJ whole genome shotgun (WGS) entry which is preliminary data.</text>
</comment>
<evidence type="ECO:0000256" key="1">
    <source>
        <dbReference type="ARBA" id="ARBA00022450"/>
    </source>
</evidence>
<dbReference type="Pfam" id="PF00501">
    <property type="entry name" value="AMP-binding"/>
    <property type="match status" value="1"/>
</dbReference>
<dbReference type="FunFam" id="2.30.38.10:FF:000001">
    <property type="entry name" value="Non-ribosomal peptide synthetase PvdI"/>
    <property type="match status" value="1"/>
</dbReference>
<evidence type="ECO:0000256" key="2">
    <source>
        <dbReference type="ARBA" id="ARBA00022553"/>
    </source>
</evidence>
<feature type="non-terminal residue" evidence="4">
    <location>
        <position position="81"/>
    </location>
</feature>
<feature type="non-terminal residue" evidence="4">
    <location>
        <position position="1"/>
    </location>
</feature>
<dbReference type="EMBL" id="AEAH01002785">
    <property type="protein sequence ID" value="EGH34688.1"/>
    <property type="molecule type" value="Genomic_DNA"/>
</dbReference>
<reference evidence="4 5" key="1">
    <citation type="journal article" date="2011" name="PLoS Pathog.">
        <title>Dynamic evolution of pathogenicity revealed by sequencing and comparative genomics of 19 Pseudomonas syringae isolates.</title>
        <authorList>
            <person name="Baltrus D.A."/>
            <person name="Nishimura M.T."/>
            <person name="Romanchuk A."/>
            <person name="Chang J.H."/>
            <person name="Mukhtar M.S."/>
            <person name="Cherkis K."/>
            <person name="Roach J."/>
            <person name="Grant S.R."/>
            <person name="Jones C.D."/>
            <person name="Dangl J.L."/>
        </authorList>
    </citation>
    <scope>NUCLEOTIDE SEQUENCE [LARGE SCALE GENOMIC DNA]</scope>
    <source>
        <strain evidence="5">M301072PT</strain>
    </source>
</reference>
<dbReference type="GO" id="GO:0005737">
    <property type="term" value="C:cytoplasm"/>
    <property type="evidence" value="ECO:0007669"/>
    <property type="project" value="TreeGrafter"/>
</dbReference>
<dbReference type="Proteomes" id="UP000004471">
    <property type="component" value="Unassembled WGS sequence"/>
</dbReference>
<dbReference type="Gene3D" id="2.30.38.10">
    <property type="entry name" value="Luciferase, Domain 3"/>
    <property type="match status" value="1"/>
</dbReference>
<dbReference type="AlphaFoldDB" id="F3FWU6"/>